<accession>A0A1R4H0H4</accession>
<reference evidence="2" key="1">
    <citation type="submission" date="2017-02" db="EMBL/GenBank/DDBJ databases">
        <authorList>
            <person name="Daims H."/>
        </authorList>
    </citation>
    <scope>NUCLEOTIDE SEQUENCE [LARGE SCALE GENOMIC DNA]</scope>
</reference>
<keyword evidence="2" id="KW-1185">Reference proteome</keyword>
<sequence>MSSCEKIASTKNPKIIWGDRVTLELQQYIIFNRSGNNNQKTPRCCRRVFNVV</sequence>
<dbReference type="AlphaFoldDB" id="A0A1R4H0H4"/>
<organism evidence="1 2">
    <name type="scientific">Crenothrix polyspora</name>
    <dbReference type="NCBI Taxonomy" id="360316"/>
    <lineage>
        <taxon>Bacteria</taxon>
        <taxon>Pseudomonadati</taxon>
        <taxon>Pseudomonadota</taxon>
        <taxon>Gammaproteobacteria</taxon>
        <taxon>Methylococcales</taxon>
        <taxon>Crenotrichaceae</taxon>
        <taxon>Crenothrix</taxon>
    </lineage>
</organism>
<name>A0A1R4H0H4_9GAMM</name>
<dbReference type="Proteomes" id="UP000195442">
    <property type="component" value="Unassembled WGS sequence"/>
</dbReference>
<protein>
    <submittedName>
        <fullName evidence="1">Uncharacterized protein</fullName>
    </submittedName>
</protein>
<evidence type="ECO:0000313" key="2">
    <source>
        <dbReference type="Proteomes" id="UP000195442"/>
    </source>
</evidence>
<dbReference type="EMBL" id="FUKJ01000026">
    <property type="protein sequence ID" value="SJM89560.1"/>
    <property type="molecule type" value="Genomic_DNA"/>
</dbReference>
<gene>
    <name evidence="1" type="ORF">CRENPOLYSF2_1210002</name>
</gene>
<proteinExistence type="predicted"/>
<evidence type="ECO:0000313" key="1">
    <source>
        <dbReference type="EMBL" id="SJM89560.1"/>
    </source>
</evidence>